<dbReference type="GO" id="GO:0030681">
    <property type="term" value="C:multimeric ribonuclease P complex"/>
    <property type="evidence" value="ECO:0000318"/>
    <property type="project" value="GO_Central"/>
</dbReference>
<dbReference type="Gramene" id="Pp3c14_9250V3.1">
    <property type="protein sequence ID" value="Pp3c14_9250V3.1"/>
    <property type="gene ID" value="Pp3c14_9250"/>
</dbReference>
<dbReference type="PaxDb" id="3218-PP1S79_85V6.1"/>
<evidence type="ECO:0000313" key="6">
    <source>
        <dbReference type="EMBL" id="PNR40846.1"/>
    </source>
</evidence>
<comment type="subcellular location">
    <subcellularLocation>
        <location evidence="1">Nucleus</location>
    </subcellularLocation>
</comment>
<evidence type="ECO:0000313" key="7">
    <source>
        <dbReference type="EnsemblPlants" id="Pp3c14_9250V3.1"/>
    </source>
</evidence>
<proteinExistence type="inferred from homology"/>
<dbReference type="AlphaFoldDB" id="A9SHD8"/>
<organism evidence="6">
    <name type="scientific">Physcomitrium patens</name>
    <name type="common">Spreading-leaved earth moss</name>
    <name type="synonym">Physcomitrella patens</name>
    <dbReference type="NCBI Taxonomy" id="3218"/>
    <lineage>
        <taxon>Eukaryota</taxon>
        <taxon>Viridiplantae</taxon>
        <taxon>Streptophyta</taxon>
        <taxon>Embryophyta</taxon>
        <taxon>Bryophyta</taxon>
        <taxon>Bryophytina</taxon>
        <taxon>Bryopsida</taxon>
        <taxon>Funariidae</taxon>
        <taxon>Funariales</taxon>
        <taxon>Funariaceae</taxon>
        <taxon>Physcomitrium</taxon>
    </lineage>
</organism>
<dbReference type="Gene3D" id="3.30.70.3250">
    <property type="entry name" value="Ribonuclease P, Pop5 subunit"/>
    <property type="match status" value="1"/>
</dbReference>
<keyword evidence="8" id="KW-1185">Reference proteome</keyword>
<dbReference type="InterPro" id="IPR038085">
    <property type="entry name" value="Rnp2-like_sf"/>
</dbReference>
<dbReference type="GO" id="GO:0005730">
    <property type="term" value="C:nucleolus"/>
    <property type="evidence" value="ECO:0000318"/>
    <property type="project" value="GO_Central"/>
</dbReference>
<evidence type="ECO:0000256" key="2">
    <source>
        <dbReference type="ARBA" id="ARBA00010800"/>
    </source>
</evidence>
<dbReference type="Proteomes" id="UP000006727">
    <property type="component" value="Chromosome 14"/>
</dbReference>
<dbReference type="Pfam" id="PF01900">
    <property type="entry name" value="RNase_P_Rpp14"/>
    <property type="match status" value="1"/>
</dbReference>
<dbReference type="EMBL" id="ABEU02000014">
    <property type="protein sequence ID" value="PNR40846.1"/>
    <property type="molecule type" value="Genomic_DNA"/>
</dbReference>
<evidence type="ECO:0000256" key="4">
    <source>
        <dbReference type="ARBA" id="ARBA00023242"/>
    </source>
</evidence>
<protein>
    <recommendedName>
        <fullName evidence="5">Ribonuclease P/MRP protein subunit POP5</fullName>
    </recommendedName>
</protein>
<gene>
    <name evidence="7" type="primary">LOC112291075</name>
    <name evidence="6" type="ORF">PHYPA_018249</name>
</gene>
<dbReference type="OMA" id="MQNYLDK"/>
<name>A9SHD8_PHYPA</name>
<dbReference type="eggNOG" id="KOG4639">
    <property type="taxonomic scope" value="Eukaryota"/>
</dbReference>
<dbReference type="SUPFAM" id="SSF160350">
    <property type="entry name" value="Rnp2-like"/>
    <property type="match status" value="1"/>
</dbReference>
<sequence>MVVFKNRYMVLEMVVGHGLRLADVKITQNDVASAIQESLLVNFGEYGLASSLPSLQVKYVNGGTGICVVRSSRKQYRTIWAAITFVTEIRKLPLVFNLLDLSGSTSACRRAAQQCDSEKLRLLKLDKHTLSAEQLEYAELMQSRLSSID</sequence>
<keyword evidence="4" id="KW-0539">Nucleus</keyword>
<reference evidence="6 8" key="2">
    <citation type="journal article" date="2018" name="Plant J.">
        <title>The Physcomitrella patens chromosome-scale assembly reveals moss genome structure and evolution.</title>
        <authorList>
            <person name="Lang D."/>
            <person name="Ullrich K.K."/>
            <person name="Murat F."/>
            <person name="Fuchs J."/>
            <person name="Jenkins J."/>
            <person name="Haas F.B."/>
            <person name="Piednoel M."/>
            <person name="Gundlach H."/>
            <person name="Van Bel M."/>
            <person name="Meyberg R."/>
            <person name="Vives C."/>
            <person name="Morata J."/>
            <person name="Symeonidi A."/>
            <person name="Hiss M."/>
            <person name="Muchero W."/>
            <person name="Kamisugi Y."/>
            <person name="Saleh O."/>
            <person name="Blanc G."/>
            <person name="Decker E.L."/>
            <person name="van Gessel N."/>
            <person name="Grimwood J."/>
            <person name="Hayes R.D."/>
            <person name="Graham S.W."/>
            <person name="Gunter L.E."/>
            <person name="McDaniel S.F."/>
            <person name="Hoernstein S.N.W."/>
            <person name="Larsson A."/>
            <person name="Li F.W."/>
            <person name="Perroud P.F."/>
            <person name="Phillips J."/>
            <person name="Ranjan P."/>
            <person name="Rokshar D.S."/>
            <person name="Rothfels C.J."/>
            <person name="Schneider L."/>
            <person name="Shu S."/>
            <person name="Stevenson D.W."/>
            <person name="Thummler F."/>
            <person name="Tillich M."/>
            <person name="Villarreal Aguilar J.C."/>
            <person name="Widiez T."/>
            <person name="Wong G.K."/>
            <person name="Wymore A."/>
            <person name="Zhang Y."/>
            <person name="Zimmer A.D."/>
            <person name="Quatrano R.S."/>
            <person name="Mayer K.F.X."/>
            <person name="Goodstein D."/>
            <person name="Casacuberta J.M."/>
            <person name="Vandepoele K."/>
            <person name="Reski R."/>
            <person name="Cuming A.C."/>
            <person name="Tuskan G.A."/>
            <person name="Maumus F."/>
            <person name="Salse J."/>
            <person name="Schmutz J."/>
            <person name="Rensing S.A."/>
        </authorList>
    </citation>
    <scope>NUCLEOTIDE SEQUENCE [LARGE SCALE GENOMIC DNA]</scope>
    <source>
        <strain evidence="7 8">cv. Gransden 2004</strain>
    </source>
</reference>
<reference evidence="7" key="3">
    <citation type="submission" date="2020-12" db="UniProtKB">
        <authorList>
            <consortium name="EnsemblPlants"/>
        </authorList>
    </citation>
    <scope>IDENTIFICATION</scope>
</reference>
<evidence type="ECO:0000256" key="3">
    <source>
        <dbReference type="ARBA" id="ARBA00022694"/>
    </source>
</evidence>
<accession>A9SHD8</accession>
<dbReference type="RefSeq" id="XP_024393818.1">
    <property type="nucleotide sequence ID" value="XM_024538050.2"/>
</dbReference>
<dbReference type="GO" id="GO:0000172">
    <property type="term" value="C:ribonuclease MRP complex"/>
    <property type="evidence" value="ECO:0000318"/>
    <property type="project" value="GO_Central"/>
</dbReference>
<dbReference type="PIRSF" id="PIRSF023803">
    <property type="entry name" value="Ribonuclease_P_prd"/>
    <property type="match status" value="1"/>
</dbReference>
<reference evidence="6 8" key="1">
    <citation type="journal article" date="2008" name="Science">
        <title>The Physcomitrella genome reveals evolutionary insights into the conquest of land by plants.</title>
        <authorList>
            <person name="Rensing S."/>
            <person name="Lang D."/>
            <person name="Zimmer A."/>
            <person name="Terry A."/>
            <person name="Salamov A."/>
            <person name="Shapiro H."/>
            <person name="Nishiyama T."/>
            <person name="Perroud P.-F."/>
            <person name="Lindquist E."/>
            <person name="Kamisugi Y."/>
            <person name="Tanahashi T."/>
            <person name="Sakakibara K."/>
            <person name="Fujita T."/>
            <person name="Oishi K."/>
            <person name="Shin-I T."/>
            <person name="Kuroki Y."/>
            <person name="Toyoda A."/>
            <person name="Suzuki Y."/>
            <person name="Hashimoto A."/>
            <person name="Yamaguchi K."/>
            <person name="Sugano A."/>
            <person name="Kohara Y."/>
            <person name="Fujiyama A."/>
            <person name="Anterola A."/>
            <person name="Aoki S."/>
            <person name="Ashton N."/>
            <person name="Barbazuk W.B."/>
            <person name="Barker E."/>
            <person name="Bennetzen J."/>
            <person name="Bezanilla M."/>
            <person name="Blankenship R."/>
            <person name="Cho S.H."/>
            <person name="Dutcher S."/>
            <person name="Estelle M."/>
            <person name="Fawcett J.A."/>
            <person name="Gundlach H."/>
            <person name="Hanada K."/>
            <person name="Heyl A."/>
            <person name="Hicks K.A."/>
            <person name="Hugh J."/>
            <person name="Lohr M."/>
            <person name="Mayer K."/>
            <person name="Melkozernov A."/>
            <person name="Murata T."/>
            <person name="Nelson D."/>
            <person name="Pils B."/>
            <person name="Prigge M."/>
            <person name="Reiss B."/>
            <person name="Renner T."/>
            <person name="Rombauts S."/>
            <person name="Rushton P."/>
            <person name="Sanderfoot A."/>
            <person name="Schween G."/>
            <person name="Shiu S.-H."/>
            <person name="Stueber K."/>
            <person name="Theodoulou F.L."/>
            <person name="Tu H."/>
            <person name="Van de Peer Y."/>
            <person name="Verrier P.J."/>
            <person name="Waters E."/>
            <person name="Wood A."/>
            <person name="Yang L."/>
            <person name="Cove D."/>
            <person name="Cuming A."/>
            <person name="Hasebe M."/>
            <person name="Lucas S."/>
            <person name="Mishler D.B."/>
            <person name="Reski R."/>
            <person name="Grigoriev I."/>
            <person name="Quatrano R.S."/>
            <person name="Boore J.L."/>
        </authorList>
    </citation>
    <scope>NUCLEOTIDE SEQUENCE [LARGE SCALE GENOMIC DNA]</scope>
    <source>
        <strain evidence="7 8">cv. Gransden 2004</strain>
    </source>
</reference>
<dbReference type="HOGENOM" id="CLU_086710_0_1_1"/>
<evidence type="ECO:0000313" key="8">
    <source>
        <dbReference type="Proteomes" id="UP000006727"/>
    </source>
</evidence>
<keyword evidence="3 5" id="KW-0819">tRNA processing</keyword>
<dbReference type="GO" id="GO:0033204">
    <property type="term" value="F:ribonuclease P RNA binding"/>
    <property type="evidence" value="ECO:0000318"/>
    <property type="project" value="GO_Central"/>
</dbReference>
<dbReference type="GeneID" id="112291075"/>
<dbReference type="OrthoDB" id="24745at2759"/>
<dbReference type="InterPro" id="IPR016819">
    <property type="entry name" value="RNase_P/MRP_POP5"/>
</dbReference>
<dbReference type="GO" id="GO:0001682">
    <property type="term" value="P:tRNA 5'-leader removal"/>
    <property type="evidence" value="ECO:0000318"/>
    <property type="project" value="GO_Central"/>
</dbReference>
<dbReference type="Gramene" id="Pp3c14_9250V3.2">
    <property type="protein sequence ID" value="Pp3c14_9250V3.2"/>
    <property type="gene ID" value="Pp3c14_9250"/>
</dbReference>
<dbReference type="InterPro" id="IPR002759">
    <property type="entry name" value="Pop5/Rpp14/Rnp2-like"/>
</dbReference>
<dbReference type="STRING" id="3218.A9SHD8"/>
<dbReference type="PANTHER" id="PTHR15441">
    <property type="entry name" value="RIBONUCLEASE P PROTEIN SUBUNIT P14"/>
    <property type="match status" value="1"/>
</dbReference>
<comment type="function">
    <text evidence="5">Component of ribonuclease P, a protein complex that generates mature tRNA molecules by cleaving their 5'-ends.</text>
</comment>
<dbReference type="EnsemblPlants" id="Pp3c14_9250V3.2">
    <property type="protein sequence ID" value="Pp3c14_9250V3.2"/>
    <property type="gene ID" value="Pp3c14_9250"/>
</dbReference>
<dbReference type="PANTHER" id="PTHR15441:SF2">
    <property type="entry name" value="RIBONUCLEASE P_MRP PROTEIN SUBUNIT POP5"/>
    <property type="match status" value="1"/>
</dbReference>
<evidence type="ECO:0000256" key="1">
    <source>
        <dbReference type="ARBA" id="ARBA00004123"/>
    </source>
</evidence>
<dbReference type="EnsemblPlants" id="Pp3c14_9250V3.1">
    <property type="protein sequence ID" value="Pp3c14_9250V3.1"/>
    <property type="gene ID" value="Pp3c14_9250"/>
</dbReference>
<evidence type="ECO:0000256" key="5">
    <source>
        <dbReference type="PIRNR" id="PIRNR023803"/>
    </source>
</evidence>
<comment type="similarity">
    <text evidence="2 5">Belongs to the eukaryotic/archaeal RNase P protein component 2 family.</text>
</comment>
<dbReference type="FunFam" id="3.30.70.3250:FF:000003">
    <property type="entry name" value="Ribonuclease P/MRP protein subunit POP5"/>
    <property type="match status" value="1"/>
</dbReference>